<dbReference type="Pfam" id="PF04327">
    <property type="entry name" value="Peptidase_Prp"/>
    <property type="match status" value="1"/>
</dbReference>
<evidence type="ECO:0000313" key="7">
    <source>
        <dbReference type="EMBL" id="MDN7078309.1"/>
    </source>
</evidence>
<dbReference type="CDD" id="cd16332">
    <property type="entry name" value="Prp-like"/>
    <property type="match status" value="1"/>
</dbReference>
<keyword evidence="1" id="KW-0690">Ribosome biogenesis</keyword>
<dbReference type="InterPro" id="IPR036764">
    <property type="entry name" value="Peptidase_Prp_sf"/>
</dbReference>
<evidence type="ECO:0000256" key="5">
    <source>
        <dbReference type="ARBA" id="ARBA00044503"/>
    </source>
</evidence>
<evidence type="ECO:0000256" key="4">
    <source>
        <dbReference type="ARBA" id="ARBA00022807"/>
    </source>
</evidence>
<dbReference type="PANTHER" id="PTHR39178:SF1">
    <property type="entry name" value="RIBOSOMAL-PROCESSING CYSTEINE PROTEASE PRP"/>
    <property type="match status" value="1"/>
</dbReference>
<evidence type="ECO:0000256" key="6">
    <source>
        <dbReference type="ARBA" id="ARBA00044538"/>
    </source>
</evidence>
<organism evidence="7 8">
    <name type="scientific">Bacillus thuringiensis</name>
    <dbReference type="NCBI Taxonomy" id="1428"/>
    <lineage>
        <taxon>Bacteria</taxon>
        <taxon>Bacillati</taxon>
        <taxon>Bacillota</taxon>
        <taxon>Bacilli</taxon>
        <taxon>Bacillales</taxon>
        <taxon>Bacillaceae</taxon>
        <taxon>Bacillus</taxon>
        <taxon>Bacillus cereus group</taxon>
    </lineage>
</organism>
<keyword evidence="4" id="KW-0788">Thiol protease</keyword>
<evidence type="ECO:0000313" key="8">
    <source>
        <dbReference type="Proteomes" id="UP001168357"/>
    </source>
</evidence>
<dbReference type="RefSeq" id="WP_033795615.1">
    <property type="nucleotide sequence ID" value="NZ_JARSUL010000030.1"/>
</dbReference>
<dbReference type="SUPFAM" id="SSF118010">
    <property type="entry name" value="TM1457-like"/>
    <property type="match status" value="1"/>
</dbReference>
<name>A0AAP4Q6N0_BACTU</name>
<keyword evidence="2 7" id="KW-0645">Protease</keyword>
<reference evidence="7" key="1">
    <citation type="submission" date="2019-07" db="EMBL/GenBank/DDBJ databases">
        <title>Draft Genome Sequence of Bacillus thuringiensis Strain S906, an Isolate Toxic for Coleopteran and Lepidopteran.</title>
        <authorList>
            <person name="Grynberg P."/>
            <person name="Martins E.S."/>
            <person name="Queiroz P.R."/>
            <person name="Togawa R.C."/>
            <person name="Martins N.F."/>
            <person name="Praca L.B."/>
            <person name="Fiuza V."/>
            <person name="Ramos F."/>
            <person name="Silva E."/>
            <person name="Monnerat R.G."/>
        </authorList>
    </citation>
    <scope>NUCLEOTIDE SEQUENCE</scope>
    <source>
        <strain evidence="7">S906</strain>
    </source>
</reference>
<dbReference type="PANTHER" id="PTHR39178">
    <property type="entry name" value="HYPOTHETICAL RIBOSOME-ASSOCIATED PROTEIN"/>
    <property type="match status" value="1"/>
</dbReference>
<dbReference type="InterPro" id="IPR007422">
    <property type="entry name" value="Peptidase_Prp"/>
</dbReference>
<sequence>MIKIMINKKDSNIVSFSVKGHAEFAEHGKDIVCAGVSTVVIGTVNAIERICGVRADHHTTMNDGFLQYSLPSLSGDAYRNAQVLLLGMVVSLETVQSEYSKFVKIHTIK</sequence>
<dbReference type="Proteomes" id="UP001168357">
    <property type="component" value="Unassembled WGS sequence"/>
</dbReference>
<evidence type="ECO:0000256" key="3">
    <source>
        <dbReference type="ARBA" id="ARBA00022801"/>
    </source>
</evidence>
<gene>
    <name evidence="7" type="ORF">FLM80_14700</name>
</gene>
<dbReference type="EMBL" id="VIGY01000019">
    <property type="protein sequence ID" value="MDN7078309.1"/>
    <property type="molecule type" value="Genomic_DNA"/>
</dbReference>
<dbReference type="Gene3D" id="3.30.70.1490">
    <property type="entry name" value="Cysteine protease Prp"/>
    <property type="match status" value="1"/>
</dbReference>
<dbReference type="AlphaFoldDB" id="A0AAP4Q6N0"/>
<comment type="similarity">
    <text evidence="5">Belongs to the Prp family.</text>
</comment>
<protein>
    <recommendedName>
        <fullName evidence="6">Ribosomal processing cysteine protease Prp</fullName>
    </recommendedName>
</protein>
<keyword evidence="3" id="KW-0378">Hydrolase</keyword>
<dbReference type="GO" id="GO:0008234">
    <property type="term" value="F:cysteine-type peptidase activity"/>
    <property type="evidence" value="ECO:0007669"/>
    <property type="project" value="UniProtKB-KW"/>
</dbReference>
<evidence type="ECO:0000256" key="1">
    <source>
        <dbReference type="ARBA" id="ARBA00022517"/>
    </source>
</evidence>
<evidence type="ECO:0000256" key="2">
    <source>
        <dbReference type="ARBA" id="ARBA00022670"/>
    </source>
</evidence>
<comment type="caution">
    <text evidence="7">The sequence shown here is derived from an EMBL/GenBank/DDBJ whole genome shotgun (WGS) entry which is preliminary data.</text>
</comment>
<dbReference type="GO" id="GO:0006508">
    <property type="term" value="P:proteolysis"/>
    <property type="evidence" value="ECO:0007669"/>
    <property type="project" value="UniProtKB-KW"/>
</dbReference>
<proteinExistence type="inferred from homology"/>
<accession>A0AAP4Q6N0</accession>
<dbReference type="GO" id="GO:0042254">
    <property type="term" value="P:ribosome biogenesis"/>
    <property type="evidence" value="ECO:0007669"/>
    <property type="project" value="UniProtKB-KW"/>
</dbReference>